<feature type="transmembrane region" description="Helical" evidence="1">
    <location>
        <begin position="7"/>
        <end position="28"/>
    </location>
</feature>
<evidence type="ECO:0000313" key="3">
    <source>
        <dbReference type="Proteomes" id="UP000177324"/>
    </source>
</evidence>
<evidence type="ECO:0000256" key="1">
    <source>
        <dbReference type="SAM" id="Phobius"/>
    </source>
</evidence>
<reference evidence="2 3" key="1">
    <citation type="journal article" date="2016" name="Nat. Commun.">
        <title>Thousands of microbial genomes shed light on interconnected biogeochemical processes in an aquifer system.</title>
        <authorList>
            <person name="Anantharaman K."/>
            <person name="Brown C.T."/>
            <person name="Hug L.A."/>
            <person name="Sharon I."/>
            <person name="Castelle C.J."/>
            <person name="Probst A.J."/>
            <person name="Thomas B.C."/>
            <person name="Singh A."/>
            <person name="Wilkins M.J."/>
            <person name="Karaoz U."/>
            <person name="Brodie E.L."/>
            <person name="Williams K.H."/>
            <person name="Hubbard S.S."/>
            <person name="Banfield J.F."/>
        </authorList>
    </citation>
    <scope>NUCLEOTIDE SEQUENCE [LARGE SCALE GENOMIC DNA]</scope>
</reference>
<accession>A0A1G1VJW3</accession>
<dbReference type="EMBL" id="MHCH01000061">
    <property type="protein sequence ID" value="OGY15690.1"/>
    <property type="molecule type" value="Genomic_DNA"/>
</dbReference>
<proteinExistence type="predicted"/>
<dbReference type="AlphaFoldDB" id="A0A1G1VJW3"/>
<dbReference type="InterPro" id="IPR014867">
    <property type="entry name" value="Spore_coat_CotH_CotH2/3/7"/>
</dbReference>
<dbReference type="Proteomes" id="UP000177324">
    <property type="component" value="Unassembled WGS sequence"/>
</dbReference>
<dbReference type="PANTHER" id="PTHR40050:SF1">
    <property type="entry name" value="INNER SPORE COAT PROTEIN H"/>
    <property type="match status" value="1"/>
</dbReference>
<comment type="caution">
    <text evidence="2">The sequence shown here is derived from an EMBL/GenBank/DDBJ whole genome shotgun (WGS) entry which is preliminary data.</text>
</comment>
<protein>
    <recommendedName>
        <fullName evidence="4">Spore coat protein CotH</fullName>
    </recommendedName>
</protein>
<keyword evidence="1" id="KW-1133">Transmembrane helix</keyword>
<evidence type="ECO:0008006" key="4">
    <source>
        <dbReference type="Google" id="ProtNLM"/>
    </source>
</evidence>
<evidence type="ECO:0000313" key="2">
    <source>
        <dbReference type="EMBL" id="OGY15690.1"/>
    </source>
</evidence>
<organism evidence="2 3">
    <name type="scientific">Candidatus Chisholmbacteria bacterium RIFCSPHIGHO2_01_FULL_48_12</name>
    <dbReference type="NCBI Taxonomy" id="1797589"/>
    <lineage>
        <taxon>Bacteria</taxon>
        <taxon>Candidatus Chisholmiibacteriota</taxon>
    </lineage>
</organism>
<keyword evidence="1" id="KW-0472">Membrane</keyword>
<keyword evidence="1" id="KW-0812">Transmembrane</keyword>
<sequence length="450" mass="52941">MIHFSRRAFLSALIPSLIFWWIVLIFLFDFHQVLLIRKTRFYLDPKFAGFHLMFNEAITRITGYDIRFSRPLDLLFLPFGFKPSQLPAYHLTVSPQDLAQLNLKVVAALRTKLPFLTDEYNISVPAQVNFAGSNYQAKFNYRGDRPSHWTGNKKSLNVNFIDPPRRLNLIIPEERGFVDAALAKHVARKLNLMVQDDDYVTVFLNGDDLGTYYQTEEMDEQFLIRRQKPIGNLYADRFGDVPWSPQLKPFDNVDDWKKKVTHPDQTKDQKQDLNQLLDWLHQQEQGKNLPNTLFDVDSFIRWQVHFLLMGNLSQDYQHNLKLYSNPQTKLFEFIVDDITFSPDAGNLFLPCFVFDINRDNLYANRLVTALNQDPEILSARNRLLKTYLSNPANLEDDLKFVNDLISRLTPELYRGIRRSTYLQLTYSLWHTPRGLKSWYDRLNHELETCY</sequence>
<dbReference type="PANTHER" id="PTHR40050">
    <property type="entry name" value="INNER SPORE COAT PROTEIN H"/>
    <property type="match status" value="1"/>
</dbReference>
<dbReference type="STRING" id="1797589.A2784_03240"/>
<dbReference type="Pfam" id="PF08757">
    <property type="entry name" value="CotH"/>
    <property type="match status" value="1"/>
</dbReference>
<name>A0A1G1VJW3_9BACT</name>
<gene>
    <name evidence="2" type="ORF">A2784_03240</name>
</gene>